<evidence type="ECO:0000313" key="3">
    <source>
        <dbReference type="EMBL" id="ETW19992.1"/>
    </source>
</evidence>
<feature type="chain" id="PRO_5001536010" description="Surface antigen" evidence="2">
    <location>
        <begin position="22"/>
        <end position="382"/>
    </location>
</feature>
<accession>A0A024VBN1</accession>
<keyword evidence="1" id="KW-0472">Membrane</keyword>
<dbReference type="OrthoDB" id="10468819at2759"/>
<dbReference type="Pfam" id="PF02009">
    <property type="entry name" value="RIFIN"/>
    <property type="match status" value="1"/>
</dbReference>
<keyword evidence="1" id="KW-0812">Transmembrane</keyword>
<organism evidence="3 4">
    <name type="scientific">Plasmodium falciparum Vietnam Oak-Knoll</name>
    <name type="common">FVO</name>
    <dbReference type="NCBI Taxonomy" id="1036723"/>
    <lineage>
        <taxon>Eukaryota</taxon>
        <taxon>Sar</taxon>
        <taxon>Alveolata</taxon>
        <taxon>Apicomplexa</taxon>
        <taxon>Aconoidasida</taxon>
        <taxon>Haemosporida</taxon>
        <taxon>Plasmodiidae</taxon>
        <taxon>Plasmodium</taxon>
        <taxon>Plasmodium (Laverania)</taxon>
    </lineage>
</organism>
<evidence type="ECO:0000313" key="4">
    <source>
        <dbReference type="Proteomes" id="UP000030690"/>
    </source>
</evidence>
<evidence type="ECO:0000256" key="2">
    <source>
        <dbReference type="SAM" id="SignalP"/>
    </source>
</evidence>
<proteinExistence type="predicted"/>
<gene>
    <name evidence="3" type="ORF">PFFVO_00893</name>
</gene>
<dbReference type="Proteomes" id="UP000030690">
    <property type="component" value="Unassembled WGS sequence"/>
</dbReference>
<keyword evidence="1" id="KW-1133">Transmembrane helix</keyword>
<protein>
    <recommendedName>
        <fullName evidence="5">Surface antigen</fullName>
    </recommendedName>
</protein>
<feature type="transmembrane region" description="Helical" evidence="1">
    <location>
        <begin position="337"/>
        <end position="362"/>
    </location>
</feature>
<dbReference type="EMBL" id="KI925025">
    <property type="protein sequence ID" value="ETW19992.1"/>
    <property type="molecule type" value="Genomic_DNA"/>
</dbReference>
<dbReference type="AlphaFoldDB" id="A0A024VBN1"/>
<evidence type="ECO:0000256" key="1">
    <source>
        <dbReference type="SAM" id="Phobius"/>
    </source>
</evidence>
<sequence>MKVHYINILLFALPLNILVSSKKYPYITHNTPGTKSIRTPRTLCECEWYAPSNYDNNPEMKEVMENYNRQASERFKEYDERMNKNRKKCKEQCDKEIQKIILKEKIEKELMDKFATLQTDIQNDAIPTCVCEKSLADKVEKGCLKCGYGLGSVAPTVGLISSVAVNVWKPVALKAAIKAALKANDANILAAANAAGKIAGEAKGVDVVISALEQLGIKKLCPELLESIGNKITYYDVAKISDVIIGKYEANCAWKITPATRAMCTDVGTKFKLIGNETMDFLPTRPGITIKVYDIVDNATSSAQRAANAKVAEVAAAKKAAIEAAQEKAIEAASYNLYAAIGYSIVAIVVIVLIMVIIYLILRYRRKKKMKKKLQYIKLLEE</sequence>
<dbReference type="NCBIfam" id="TIGR01477">
    <property type="entry name" value="RIFIN"/>
    <property type="match status" value="1"/>
</dbReference>
<reference evidence="3 4" key="2">
    <citation type="submission" date="2013-02" db="EMBL/GenBank/DDBJ databases">
        <title>The Genome Sequence of Plasmodium falciparum Vietnam Oak-Knoll (FVO).</title>
        <authorList>
            <consortium name="The Broad Institute Genome Sequencing Platform"/>
            <consortium name="The Broad Institute Genome Sequencing Center for Infectious Disease"/>
            <person name="Neafsey D."/>
            <person name="Cheeseman I."/>
            <person name="Volkman S."/>
            <person name="Adams J."/>
            <person name="Walker B."/>
            <person name="Young S.K."/>
            <person name="Zeng Q."/>
            <person name="Gargeya S."/>
            <person name="Fitzgerald M."/>
            <person name="Haas B."/>
            <person name="Abouelleil A."/>
            <person name="Alvarado L."/>
            <person name="Arachchi H.M."/>
            <person name="Berlin A.M."/>
            <person name="Chapman S.B."/>
            <person name="Dewar J."/>
            <person name="Goldberg J."/>
            <person name="Griggs A."/>
            <person name="Gujja S."/>
            <person name="Hansen M."/>
            <person name="Howarth C."/>
            <person name="Imamovic A."/>
            <person name="Larimer J."/>
            <person name="McCowan C."/>
            <person name="Murphy C."/>
            <person name="Neiman D."/>
            <person name="Pearson M."/>
            <person name="Priest M."/>
            <person name="Roberts A."/>
            <person name="Saif S."/>
            <person name="Shea T."/>
            <person name="Sisk P."/>
            <person name="Sykes S."/>
            <person name="Wortman J."/>
            <person name="Nusbaum C."/>
            <person name="Birren B."/>
        </authorList>
    </citation>
    <scope>NUCLEOTIDE SEQUENCE [LARGE SCALE GENOMIC DNA]</scope>
    <source>
        <strain evidence="4">Vietnam Oak-Knoll (FVO)</strain>
    </source>
</reference>
<reference evidence="3 4" key="1">
    <citation type="submission" date="2013-02" db="EMBL/GenBank/DDBJ databases">
        <title>The Genome Annotation of Plasmodium falciparum Vietnam Oak-Knoll (FVO).</title>
        <authorList>
            <consortium name="The Broad Institute Genome Sequencing Platform"/>
            <consortium name="The Broad Institute Genome Sequencing Center for Infectious Disease"/>
            <person name="Neafsey D."/>
            <person name="Hoffman S."/>
            <person name="Volkman S."/>
            <person name="Rosenthal P."/>
            <person name="Walker B."/>
            <person name="Young S.K."/>
            <person name="Zeng Q."/>
            <person name="Gargeya S."/>
            <person name="Fitzgerald M."/>
            <person name="Haas B."/>
            <person name="Abouelleil A."/>
            <person name="Allen A.W."/>
            <person name="Alvarado L."/>
            <person name="Arachchi H.M."/>
            <person name="Berlin A.M."/>
            <person name="Chapman S.B."/>
            <person name="Gainer-Dewar J."/>
            <person name="Goldberg J."/>
            <person name="Griggs A."/>
            <person name="Gujja S."/>
            <person name="Hansen M."/>
            <person name="Howarth C."/>
            <person name="Imamovic A."/>
            <person name="Ireland A."/>
            <person name="Larimer J."/>
            <person name="McCowan C."/>
            <person name="Murphy C."/>
            <person name="Pearson M."/>
            <person name="Poon T.W."/>
            <person name="Priest M."/>
            <person name="Roberts A."/>
            <person name="Saif S."/>
            <person name="Shea T."/>
            <person name="Sisk P."/>
            <person name="Sykes S."/>
            <person name="Wortman J."/>
            <person name="Nusbaum C."/>
            <person name="Birren B."/>
        </authorList>
    </citation>
    <scope>NUCLEOTIDE SEQUENCE [LARGE SCALE GENOMIC DNA]</scope>
    <source>
        <strain evidence="4">Vietnam Oak-Knoll (FVO)</strain>
    </source>
</reference>
<feature type="signal peptide" evidence="2">
    <location>
        <begin position="1"/>
        <end position="21"/>
    </location>
</feature>
<evidence type="ECO:0008006" key="5">
    <source>
        <dbReference type="Google" id="ProtNLM"/>
    </source>
</evidence>
<keyword evidence="2" id="KW-0732">Signal</keyword>
<dbReference type="InterPro" id="IPR006373">
    <property type="entry name" value="VSA_Rifin"/>
</dbReference>
<name>A0A024VBN1_PLAFA</name>